<keyword evidence="2 3" id="KW-0687">Ribonucleoprotein</keyword>
<dbReference type="GO" id="GO:0016788">
    <property type="term" value="F:hydrolase activity, acting on ester bonds"/>
    <property type="evidence" value="ECO:0007669"/>
    <property type="project" value="TreeGrafter"/>
</dbReference>
<keyword evidence="1 3" id="KW-0689">Ribosomal protein</keyword>
<dbReference type="Pfam" id="PF01015">
    <property type="entry name" value="Ribosomal_S3Ae"/>
    <property type="match status" value="1"/>
</dbReference>
<dbReference type="Gene3D" id="3.60.21.10">
    <property type="match status" value="1"/>
</dbReference>
<protein>
    <recommendedName>
        <fullName evidence="3">Small ribosomal subunit protein eS1</fullName>
    </recommendedName>
</protein>
<dbReference type="InParanoid" id="D8M178"/>
<organism evidence="5">
    <name type="scientific">Blastocystis hominis</name>
    <dbReference type="NCBI Taxonomy" id="12968"/>
    <lineage>
        <taxon>Eukaryota</taxon>
        <taxon>Sar</taxon>
        <taxon>Stramenopiles</taxon>
        <taxon>Bigyra</taxon>
        <taxon>Opalozoa</taxon>
        <taxon>Opalinata</taxon>
        <taxon>Blastocystidae</taxon>
        <taxon>Blastocystis</taxon>
    </lineage>
</organism>
<comment type="caution">
    <text evidence="3">Lacks conserved residue(s) required for the propagation of feature annotation.</text>
</comment>
<keyword evidence="6" id="KW-1185">Reference proteome</keyword>
<dbReference type="GO" id="GO:0022627">
    <property type="term" value="C:cytosolic small ribosomal subunit"/>
    <property type="evidence" value="ECO:0007669"/>
    <property type="project" value="UniProtKB-UniRule"/>
</dbReference>
<dbReference type="GeneID" id="24919144"/>
<dbReference type="Proteomes" id="UP000008312">
    <property type="component" value="Unassembled WGS sequence"/>
</dbReference>
<comment type="similarity">
    <text evidence="3">Belongs to the eukaryotic ribosomal protein eS1 family.</text>
</comment>
<dbReference type="SMART" id="SM01397">
    <property type="entry name" value="Ribosomal_S3Ae"/>
    <property type="match status" value="1"/>
</dbReference>
<evidence type="ECO:0000256" key="1">
    <source>
        <dbReference type="ARBA" id="ARBA00022980"/>
    </source>
</evidence>
<comment type="subcellular location">
    <subcellularLocation>
        <location evidence="3">Cytoplasm</location>
    </subcellularLocation>
</comment>
<keyword evidence="3" id="KW-0963">Cytoplasm</keyword>
<dbReference type="InterPro" id="IPR001593">
    <property type="entry name" value="Ribosomal_eS1"/>
</dbReference>
<dbReference type="InterPro" id="IPR029052">
    <property type="entry name" value="Metallo-depent_PP-like"/>
</dbReference>
<reference evidence="5" key="1">
    <citation type="submission" date="2010-02" db="EMBL/GenBank/DDBJ databases">
        <title>Sequencing and annotation of the Blastocystis hominis genome.</title>
        <authorList>
            <person name="Wincker P."/>
        </authorList>
    </citation>
    <scope>NUCLEOTIDE SEQUENCE</scope>
    <source>
        <strain evidence="5">Singapore isolate B</strain>
    </source>
</reference>
<evidence type="ECO:0000259" key="4">
    <source>
        <dbReference type="Pfam" id="PF00149"/>
    </source>
</evidence>
<evidence type="ECO:0000313" key="5">
    <source>
        <dbReference type="EMBL" id="CBK21817.2"/>
    </source>
</evidence>
<dbReference type="HAMAP" id="MF_03122">
    <property type="entry name" value="Ribosomal_eS1_euk"/>
    <property type="match status" value="1"/>
</dbReference>
<dbReference type="InterPro" id="IPR004843">
    <property type="entry name" value="Calcineurin-like_PHP"/>
</dbReference>
<evidence type="ECO:0000256" key="3">
    <source>
        <dbReference type="HAMAP-Rule" id="MF_03122"/>
    </source>
</evidence>
<evidence type="ECO:0000313" key="6">
    <source>
        <dbReference type="Proteomes" id="UP000008312"/>
    </source>
</evidence>
<dbReference type="RefSeq" id="XP_012895865.1">
    <property type="nucleotide sequence ID" value="XM_013040411.1"/>
</dbReference>
<dbReference type="PANTHER" id="PTHR32440:SF3">
    <property type="entry name" value="CALCINEURIN-LIKE PHOSPHOESTERASE DOMAIN-CONTAINING PROTEIN"/>
    <property type="match status" value="1"/>
</dbReference>
<proteinExistence type="inferred from homology"/>
<dbReference type="Pfam" id="PF00149">
    <property type="entry name" value="Metallophos"/>
    <property type="match status" value="1"/>
</dbReference>
<accession>D8M178</accession>
<dbReference type="EMBL" id="FN668645">
    <property type="protein sequence ID" value="CBK21817.2"/>
    <property type="molecule type" value="Genomic_DNA"/>
</dbReference>
<sequence length="547" mass="62254">MERPDFVAFTGDMVTGYNWDGTQGWFERQWKVFTKVVTENKIPYAYTLGNHDVEADLSREQIVRLDQTNPLSLTELGPEGPHNSTNYVIPVFSSTNASKVAMNLWFFDSGNRGCNGERMDMFGCIERDVVEWYKRRSDELEVEQGGRVPAMAFFHIPPQEFMDGWNVKSEMSEVRLQVTSCSGVNTGIVDAFLEKGNVVALFVGHDHPNDFSVDYRGLYMAYGRKSGYGGYGIPSHIRKGARVLRIQENPFSFDTYIAGENLKREWLVDMHWTNGTQYYCNAGFCVLTNRFLGKSQKKVSKKGKGKKVIDTMAKKEWYDVRAPNQFLVRDVCKTLVSRTSGLKIASEGLKGRIFEANLGDLSKNEEQGYRKIKLRVEDVQGDKCITLFYGMDITRDKLGSLIKKWKTLIECNVEVSTTDGYKLRLFCIAFTRKQDNQNKKTCYAQASQIHRIRAKMVEIITDEVSKCDLATLVPKLYMESIGARIQKECNKIYPLENTLIRKVKMIKSPKIDTVKLMEQHADVVKKEEEGVKVEETVAPMAGSGGRL</sequence>
<dbReference type="GO" id="GO:0006412">
    <property type="term" value="P:translation"/>
    <property type="evidence" value="ECO:0007669"/>
    <property type="project" value="UniProtKB-UniRule"/>
</dbReference>
<feature type="domain" description="Calcineurin-like phosphoesterase" evidence="4">
    <location>
        <begin position="3"/>
        <end position="208"/>
    </location>
</feature>
<dbReference type="GO" id="GO:0003735">
    <property type="term" value="F:structural constituent of ribosome"/>
    <property type="evidence" value="ECO:0007669"/>
    <property type="project" value="UniProtKB-UniRule"/>
</dbReference>
<comment type="subunit">
    <text evidence="3">Component of the small ribosomal subunit. Mature ribosomes consist of a small (40S) and a large (60S) subunit. The 40S subunit contains about 33 different proteins and 1 molecule of RNA (18S). The 60S subunit contains about 49 different proteins and 3 molecules of RNA (25S, 5.8S and 5S).</text>
</comment>
<dbReference type="CDD" id="cd07383">
    <property type="entry name" value="MPP_Dcr2"/>
    <property type="match status" value="1"/>
</dbReference>
<gene>
    <name evidence="5" type="ORF">GSBLH_T00001924001</name>
</gene>
<evidence type="ECO:0000256" key="2">
    <source>
        <dbReference type="ARBA" id="ARBA00023274"/>
    </source>
</evidence>
<dbReference type="InterPro" id="IPR027500">
    <property type="entry name" value="Ribosomal_eS1_euk"/>
</dbReference>
<dbReference type="SUPFAM" id="SSF56300">
    <property type="entry name" value="Metallo-dependent phosphatases"/>
    <property type="match status" value="1"/>
</dbReference>
<dbReference type="AlphaFoldDB" id="D8M178"/>
<dbReference type="PANTHER" id="PTHR32440">
    <property type="entry name" value="PHOSPHATASE DCR2-RELATED-RELATED"/>
    <property type="match status" value="1"/>
</dbReference>
<name>D8M178_BLAHO</name>
<dbReference type="OrthoDB" id="783096at2759"/>